<keyword evidence="1" id="KW-0175">Coiled coil</keyword>
<protein>
    <submittedName>
        <fullName evidence="3">Zinc finger protein</fullName>
    </submittedName>
</protein>
<feature type="compositionally biased region" description="Acidic residues" evidence="2">
    <location>
        <begin position="416"/>
        <end position="430"/>
    </location>
</feature>
<sequence length="438" mass="50000">MVTTKKIEPVKMTPTQMKKKIEALEEEIRVYKEDTAWCYMCGKPKKKNRENFYKNTDPLVKSGYAAICSECARKIALRTDENGEEHKPTKESIILALQYLNKPFLENVYNSSVQAAERNAGIPGAKQNAWSTYIRTIAMQQYSGKQFKDSDFFKQKIIYEDEKTPADVIKGKESQDNYEGFEKNKADVIRLIGYDPFEQEALSDQPFLYSQLIGLLDSSEDANDDMMRTASAISIVRAFLQQSKIDNAIATYMSDVQKLRTNSATIKTLQASKKDLTAIIKDLAAESCISLKNNKNAKKGENTWTGKIRKIKEMNLREGEVNGFDIGTCRGMRQVMDMSNASILKQLRLDESEYSDMLAEQREMITKLRDDLDNYKEISRILLRENIDLKDYMEEHNLIEPDNLVDLNELFSCFSSDEEETEVADDDESGSDSRASEA</sequence>
<accession>A0A8S5VD62</accession>
<feature type="region of interest" description="Disordered" evidence="2">
    <location>
        <begin position="416"/>
        <end position="438"/>
    </location>
</feature>
<dbReference type="EMBL" id="BK016244">
    <property type="protein sequence ID" value="DAG04652.1"/>
    <property type="molecule type" value="Genomic_DNA"/>
</dbReference>
<evidence type="ECO:0000256" key="1">
    <source>
        <dbReference type="SAM" id="Coils"/>
    </source>
</evidence>
<evidence type="ECO:0000256" key="2">
    <source>
        <dbReference type="SAM" id="MobiDB-lite"/>
    </source>
</evidence>
<feature type="coiled-coil region" evidence="1">
    <location>
        <begin position="358"/>
        <end position="385"/>
    </location>
</feature>
<reference evidence="3" key="1">
    <citation type="journal article" date="2021" name="Proc. Natl. Acad. Sci. U.S.A.">
        <title>A Catalog of Tens of Thousands of Viruses from Human Metagenomes Reveals Hidden Associations with Chronic Diseases.</title>
        <authorList>
            <person name="Tisza M.J."/>
            <person name="Buck C.B."/>
        </authorList>
    </citation>
    <scope>NUCLEOTIDE SEQUENCE</scope>
    <source>
        <strain evidence="3">CtDXu9</strain>
    </source>
</reference>
<name>A0A8S5VD62_9CAUD</name>
<proteinExistence type="predicted"/>
<organism evidence="3">
    <name type="scientific">Siphoviridae sp. ctDXu9</name>
    <dbReference type="NCBI Taxonomy" id="2825387"/>
    <lineage>
        <taxon>Viruses</taxon>
        <taxon>Duplodnaviria</taxon>
        <taxon>Heunggongvirae</taxon>
        <taxon>Uroviricota</taxon>
        <taxon>Caudoviricetes</taxon>
    </lineage>
</organism>
<evidence type="ECO:0000313" key="3">
    <source>
        <dbReference type="EMBL" id="DAG04652.1"/>
    </source>
</evidence>